<dbReference type="Proteomes" id="UP001265083">
    <property type="component" value="Unassembled WGS sequence"/>
</dbReference>
<keyword evidence="7" id="KW-1185">Reference proteome</keyword>
<dbReference type="GeneID" id="77172695"/>
<gene>
    <name evidence="4" type="ORF">RD149_23925</name>
    <name evidence="5" type="ORF">SAMN04488548_134252</name>
</gene>
<name>A0A1H2H3B2_9ACTN</name>
<evidence type="ECO:0000256" key="2">
    <source>
        <dbReference type="SAM" id="SignalP"/>
    </source>
</evidence>
<dbReference type="Gene3D" id="1.20.1260.10">
    <property type="match status" value="1"/>
</dbReference>
<evidence type="ECO:0000256" key="1">
    <source>
        <dbReference type="SAM" id="MobiDB-lite"/>
    </source>
</evidence>
<dbReference type="RefSeq" id="WP_024499309.1">
    <property type="nucleotide sequence ID" value="NZ_FNLM01000034.1"/>
</dbReference>
<dbReference type="PANTHER" id="PTHR36933">
    <property type="entry name" value="SLL0788 PROTEIN"/>
    <property type="match status" value="1"/>
</dbReference>
<dbReference type="PROSITE" id="PS51257">
    <property type="entry name" value="PROKAR_LIPOPROTEIN"/>
    <property type="match status" value="1"/>
</dbReference>
<dbReference type="PANTHER" id="PTHR36933:SF1">
    <property type="entry name" value="SLL0788 PROTEIN"/>
    <property type="match status" value="1"/>
</dbReference>
<organism evidence="5 6">
    <name type="scientific">Gordonia westfalica</name>
    <dbReference type="NCBI Taxonomy" id="158898"/>
    <lineage>
        <taxon>Bacteria</taxon>
        <taxon>Bacillati</taxon>
        <taxon>Actinomycetota</taxon>
        <taxon>Actinomycetes</taxon>
        <taxon>Mycobacteriales</taxon>
        <taxon>Gordoniaceae</taxon>
        <taxon>Gordonia</taxon>
    </lineage>
</organism>
<dbReference type="InterPro" id="IPR012347">
    <property type="entry name" value="Ferritin-like"/>
</dbReference>
<dbReference type="AlphaFoldDB" id="A0A1H2H3B2"/>
<proteinExistence type="predicted"/>
<evidence type="ECO:0000313" key="7">
    <source>
        <dbReference type="Proteomes" id="UP001265083"/>
    </source>
</evidence>
<dbReference type="EMBL" id="JAVLUS010000035">
    <property type="protein sequence ID" value="MDS1116790.1"/>
    <property type="molecule type" value="Genomic_DNA"/>
</dbReference>
<reference evidence="5 6" key="1">
    <citation type="submission" date="2016-10" db="EMBL/GenBank/DDBJ databases">
        <authorList>
            <person name="de Groot N.N."/>
        </authorList>
    </citation>
    <scope>NUCLEOTIDE SEQUENCE [LARGE SCALE GENOMIC DNA]</scope>
    <source>
        <strain evidence="5 6">DSM 44215</strain>
    </source>
</reference>
<dbReference type="Proteomes" id="UP000183180">
    <property type="component" value="Unassembled WGS sequence"/>
</dbReference>
<protein>
    <submittedName>
        <fullName evidence="4">DUF305 domain-containing protein</fullName>
    </submittedName>
    <submittedName>
        <fullName evidence="5">Uncharacterized conserved protein, DUF305 family</fullName>
    </submittedName>
</protein>
<evidence type="ECO:0000259" key="3">
    <source>
        <dbReference type="Pfam" id="PF03713"/>
    </source>
</evidence>
<accession>A0A1H2H3B2</accession>
<feature type="region of interest" description="Disordered" evidence="1">
    <location>
        <begin position="27"/>
        <end position="51"/>
    </location>
</feature>
<dbReference type="EMBL" id="FNLM01000034">
    <property type="protein sequence ID" value="SDU26367.1"/>
    <property type="molecule type" value="Genomic_DNA"/>
</dbReference>
<reference evidence="4 7" key="2">
    <citation type="submission" date="2023-08" db="EMBL/GenBank/DDBJ databases">
        <title>Bioegradation of LLDPE and BLDPE plastic by marine bacteria from coast plastic debris.</title>
        <authorList>
            <person name="Rong Z."/>
        </authorList>
    </citation>
    <scope>NUCLEOTIDE SEQUENCE [LARGE SCALE GENOMIC DNA]</scope>
    <source>
        <strain evidence="4 7">Z-2</strain>
    </source>
</reference>
<keyword evidence="2" id="KW-0732">Signal</keyword>
<evidence type="ECO:0000313" key="5">
    <source>
        <dbReference type="EMBL" id="SDU26367.1"/>
    </source>
</evidence>
<sequence length="217" mass="23319">MRVTRTGVVVAAAAAVLTVVAACSDTSTEDHSSMSGMGTSTVSTESSAAASAEHNSADISFAQQMIPHHTQAIMMSDILLEKDNINPQVVSLAQQIKDAQQPEIEQMQSWLKQWGAPLEGQGHNMDMGTSMAPGSSPMPSMMGMMSPEQMQQLRDAQGAEASRLFLTQMIEHHRGAIAMAKTEIQDGQSPEAIALARQIVTDQESEIARMQQLLNNP</sequence>
<evidence type="ECO:0000313" key="6">
    <source>
        <dbReference type="Proteomes" id="UP000183180"/>
    </source>
</evidence>
<feature type="signal peptide" evidence="2">
    <location>
        <begin position="1"/>
        <end position="21"/>
    </location>
</feature>
<dbReference type="OrthoDB" id="26872at2"/>
<evidence type="ECO:0000313" key="4">
    <source>
        <dbReference type="EMBL" id="MDS1116790.1"/>
    </source>
</evidence>
<dbReference type="STRING" id="158898.SAMN04488548_134252"/>
<dbReference type="Pfam" id="PF03713">
    <property type="entry name" value="DUF305"/>
    <property type="match status" value="1"/>
</dbReference>
<dbReference type="InterPro" id="IPR005183">
    <property type="entry name" value="DUF305_CopM-like"/>
</dbReference>
<feature type="compositionally biased region" description="Low complexity" evidence="1">
    <location>
        <begin position="33"/>
        <end position="51"/>
    </location>
</feature>
<feature type="chain" id="PRO_5038470998" evidence="2">
    <location>
        <begin position="22"/>
        <end position="217"/>
    </location>
</feature>
<feature type="domain" description="DUF305" evidence="3">
    <location>
        <begin position="58"/>
        <end position="214"/>
    </location>
</feature>